<dbReference type="SUPFAM" id="SSF55073">
    <property type="entry name" value="Nucleotide cyclase"/>
    <property type="match status" value="1"/>
</dbReference>
<feature type="region of interest" description="Disordered" evidence="1">
    <location>
        <begin position="308"/>
        <end position="340"/>
    </location>
</feature>
<dbReference type="Gene3D" id="3.30.450.20">
    <property type="entry name" value="PAS domain"/>
    <property type="match status" value="2"/>
</dbReference>
<accession>Q0RF29</accession>
<dbReference type="AlphaFoldDB" id="Q0RF29"/>
<feature type="compositionally biased region" description="Low complexity" evidence="1">
    <location>
        <begin position="308"/>
        <end position="319"/>
    </location>
</feature>
<dbReference type="PROSITE" id="PS50113">
    <property type="entry name" value="PAC"/>
    <property type="match status" value="1"/>
</dbReference>
<dbReference type="CDD" id="cd01949">
    <property type="entry name" value="GGDEF"/>
    <property type="match status" value="1"/>
</dbReference>
<dbReference type="eggNOG" id="COG2199">
    <property type="taxonomic scope" value="Bacteria"/>
</dbReference>
<dbReference type="Proteomes" id="UP000000657">
    <property type="component" value="Chromosome"/>
</dbReference>
<dbReference type="InterPro" id="IPR000700">
    <property type="entry name" value="PAS-assoc_C"/>
</dbReference>
<dbReference type="EMBL" id="CT573213">
    <property type="protein sequence ID" value="CAJ63922.1"/>
    <property type="molecule type" value="Genomic_DNA"/>
</dbReference>
<evidence type="ECO:0000256" key="1">
    <source>
        <dbReference type="SAM" id="MobiDB-lite"/>
    </source>
</evidence>
<dbReference type="Pfam" id="PF08448">
    <property type="entry name" value="PAS_4"/>
    <property type="match status" value="1"/>
</dbReference>
<reference evidence="4 5" key="1">
    <citation type="journal article" date="2007" name="Genome Res.">
        <title>Genome characteristics of facultatively symbiotic Frankia sp. strains reflect host range and host plant biogeography.</title>
        <authorList>
            <person name="Normand P."/>
            <person name="Lapierre P."/>
            <person name="Tisa L.S."/>
            <person name="Gogarten J.P."/>
            <person name="Alloisio N."/>
            <person name="Bagnarol E."/>
            <person name="Bassi C.A."/>
            <person name="Berry A.M."/>
            <person name="Bickhart D.M."/>
            <person name="Choisne N."/>
            <person name="Couloux A."/>
            <person name="Cournoyer B."/>
            <person name="Cruveiller S."/>
            <person name="Daubin V."/>
            <person name="Demange N."/>
            <person name="Francino M.P."/>
            <person name="Goltsman E."/>
            <person name="Huang Y."/>
            <person name="Kopp O.R."/>
            <person name="Labarre L."/>
            <person name="Lapidus A."/>
            <person name="Lavire C."/>
            <person name="Marechal J."/>
            <person name="Martinez M."/>
            <person name="Mastronunzio J.E."/>
            <person name="Mullin B.C."/>
            <person name="Niemann J."/>
            <person name="Pujic P."/>
            <person name="Rawnsley T."/>
            <person name="Rouy Z."/>
            <person name="Schenowitz C."/>
            <person name="Sellstedt A."/>
            <person name="Tavares F."/>
            <person name="Tomkins J.P."/>
            <person name="Vallenet D."/>
            <person name="Valverde C."/>
            <person name="Wall L.G."/>
            <person name="Wang Y."/>
            <person name="Medigue C."/>
            <person name="Benson D.R."/>
        </authorList>
    </citation>
    <scope>NUCLEOTIDE SEQUENCE [LARGE SCALE GENOMIC DNA]</scope>
    <source>
        <strain evidence="5">DSM 45986 / CECT 9034 / ACN14a</strain>
    </source>
</reference>
<dbReference type="SMART" id="SM00267">
    <property type="entry name" value="GGDEF"/>
    <property type="match status" value="1"/>
</dbReference>
<dbReference type="Pfam" id="PF00990">
    <property type="entry name" value="GGDEF"/>
    <property type="match status" value="1"/>
</dbReference>
<dbReference type="SMART" id="SM00091">
    <property type="entry name" value="PAS"/>
    <property type="match status" value="2"/>
</dbReference>
<dbReference type="KEGG" id="fal:FRAAL5289"/>
<dbReference type="InterPro" id="IPR001610">
    <property type="entry name" value="PAC"/>
</dbReference>
<feature type="domain" description="PAC" evidence="2">
    <location>
        <begin position="81"/>
        <end position="132"/>
    </location>
</feature>
<dbReference type="PANTHER" id="PTHR44757:SF2">
    <property type="entry name" value="BIOFILM ARCHITECTURE MAINTENANCE PROTEIN MBAA"/>
    <property type="match status" value="1"/>
</dbReference>
<dbReference type="InterPro" id="IPR029787">
    <property type="entry name" value="Nucleotide_cyclase"/>
</dbReference>
<dbReference type="InterPro" id="IPR000014">
    <property type="entry name" value="PAS"/>
</dbReference>
<proteinExistence type="predicted"/>
<dbReference type="SMART" id="SM00086">
    <property type="entry name" value="PAC"/>
    <property type="match status" value="2"/>
</dbReference>
<evidence type="ECO:0000313" key="4">
    <source>
        <dbReference type="EMBL" id="CAJ63922.1"/>
    </source>
</evidence>
<dbReference type="InterPro" id="IPR052155">
    <property type="entry name" value="Biofilm_reg_signaling"/>
</dbReference>
<evidence type="ECO:0000259" key="3">
    <source>
        <dbReference type="PROSITE" id="PS50887"/>
    </source>
</evidence>
<dbReference type="HOGENOM" id="CLU_000445_70_20_11"/>
<keyword evidence="5" id="KW-1185">Reference proteome</keyword>
<dbReference type="SUPFAM" id="SSF55781">
    <property type="entry name" value="GAF domain-like"/>
    <property type="match status" value="1"/>
</dbReference>
<organism evidence="4 5">
    <name type="scientific">Frankia alni (strain DSM 45986 / CECT 9034 / ACN14a)</name>
    <dbReference type="NCBI Taxonomy" id="326424"/>
    <lineage>
        <taxon>Bacteria</taxon>
        <taxon>Bacillati</taxon>
        <taxon>Actinomycetota</taxon>
        <taxon>Actinomycetes</taxon>
        <taxon>Frankiales</taxon>
        <taxon>Frankiaceae</taxon>
        <taxon>Frankia</taxon>
    </lineage>
</organism>
<dbReference type="PROSITE" id="PS50887">
    <property type="entry name" value="GGDEF"/>
    <property type="match status" value="1"/>
</dbReference>
<feature type="domain" description="GGDEF" evidence="3">
    <location>
        <begin position="425"/>
        <end position="568"/>
    </location>
</feature>
<dbReference type="NCBIfam" id="TIGR00229">
    <property type="entry name" value="sensory_box"/>
    <property type="match status" value="2"/>
</dbReference>
<dbReference type="InterPro" id="IPR043128">
    <property type="entry name" value="Rev_trsase/Diguanyl_cyclase"/>
</dbReference>
<dbReference type="PANTHER" id="PTHR44757">
    <property type="entry name" value="DIGUANYLATE CYCLASE DGCP"/>
    <property type="match status" value="1"/>
</dbReference>
<sequence length="610" mass="65041">MGAVVTQGERPDLFEVLDIAVVETGARDHRIRRANAAACAVLGRPESEVVGLTWEDIAVPEDRERWSEQARLRLATGQPRTRMMLRLLHPDGAIVHALSTIALLTDSGGEEYFLSTLQDVSEEIAAHDRLRLVVENTPVSIFLADRDGRVLVSEGTVSPQAAAGLWEARQSSIFTTFADLPQAVSIMRRALAGERVNEIVEAYGRCLDVHLVPIRDGGEVGSVAAVVTDITERQQALADLRVRSAEQAVIAELGQRALEAESPAALWEHAVTALADHLGADLVQAHDVDEHGHRGDLLALVDRRVPPEAAAGSAPATGDAGTGDAGTGEAGTADAGGRTVPVGRADQVLATIEVRRPPGAEPFTDQDDAFLHSVAAVLGSAAIRFRMESEIRHRSLHDGLTGLPNRTALLDHLGRALRRARHDDRRVGVLFIDLDGFKAVNDTLGHQAGDEVLRATADRLGHAVRPGDVVGRLAGDEFAVLCENVDSIADLATIADRVLAALEVPSQLREAPIVLTGSVGLALSGPELSGPELGGEELGGGEELLNAADIAMYAAKRAGPGRRMAYDRSMRTLLTNRLAHPDELRHILDANELIMLRLTAVSALLHAAHC</sequence>
<dbReference type="InterPro" id="IPR035965">
    <property type="entry name" value="PAS-like_dom_sf"/>
</dbReference>
<evidence type="ECO:0000259" key="2">
    <source>
        <dbReference type="PROSITE" id="PS50113"/>
    </source>
</evidence>
<dbReference type="CDD" id="cd00130">
    <property type="entry name" value="PAS"/>
    <property type="match status" value="1"/>
</dbReference>
<feature type="compositionally biased region" description="Gly residues" evidence="1">
    <location>
        <begin position="320"/>
        <end position="329"/>
    </location>
</feature>
<protein>
    <submittedName>
        <fullName evidence="4">Uncharacterized protein</fullName>
    </submittedName>
</protein>
<dbReference type="InterPro" id="IPR013656">
    <property type="entry name" value="PAS_4"/>
</dbReference>
<dbReference type="Gene3D" id="3.30.70.270">
    <property type="match status" value="1"/>
</dbReference>
<dbReference type="InterPro" id="IPR000160">
    <property type="entry name" value="GGDEF_dom"/>
</dbReference>
<evidence type="ECO:0000313" key="5">
    <source>
        <dbReference type="Proteomes" id="UP000000657"/>
    </source>
</evidence>
<gene>
    <name evidence="4" type="ordered locus">FRAAL5289</name>
</gene>
<dbReference type="SUPFAM" id="SSF55785">
    <property type="entry name" value="PYP-like sensor domain (PAS domain)"/>
    <property type="match status" value="2"/>
</dbReference>
<name>Q0RF29_FRAAA</name>
<dbReference type="NCBIfam" id="TIGR00254">
    <property type="entry name" value="GGDEF"/>
    <property type="match status" value="1"/>
</dbReference>
<dbReference type="STRING" id="326424.FRAAL5289"/>